<evidence type="ECO:0000313" key="2">
    <source>
        <dbReference type="Proteomes" id="UP000324222"/>
    </source>
</evidence>
<comment type="caution">
    <text evidence="1">The sequence shown here is derived from an EMBL/GenBank/DDBJ whole genome shotgun (WGS) entry which is preliminary data.</text>
</comment>
<reference evidence="1 2" key="1">
    <citation type="submission" date="2019-05" db="EMBL/GenBank/DDBJ databases">
        <title>Another draft genome of Portunus trituberculatus and its Hox gene families provides insights of decapod evolution.</title>
        <authorList>
            <person name="Jeong J.-H."/>
            <person name="Song I."/>
            <person name="Kim S."/>
            <person name="Choi T."/>
            <person name="Kim D."/>
            <person name="Ryu S."/>
            <person name="Kim W."/>
        </authorList>
    </citation>
    <scope>NUCLEOTIDE SEQUENCE [LARGE SCALE GENOMIC DNA]</scope>
    <source>
        <tissue evidence="1">Muscle</tissue>
    </source>
</reference>
<dbReference type="EMBL" id="VSRR010038379">
    <property type="protein sequence ID" value="MPC74171.1"/>
    <property type="molecule type" value="Genomic_DNA"/>
</dbReference>
<evidence type="ECO:0000313" key="1">
    <source>
        <dbReference type="EMBL" id="MPC74171.1"/>
    </source>
</evidence>
<dbReference type="AlphaFoldDB" id="A0A5B7HML7"/>
<sequence>MLESPSAILFVLSSVLLAWERILAIYCQQMVPVG</sequence>
<organism evidence="1 2">
    <name type="scientific">Portunus trituberculatus</name>
    <name type="common">Swimming crab</name>
    <name type="synonym">Neptunus trituberculatus</name>
    <dbReference type="NCBI Taxonomy" id="210409"/>
    <lineage>
        <taxon>Eukaryota</taxon>
        <taxon>Metazoa</taxon>
        <taxon>Ecdysozoa</taxon>
        <taxon>Arthropoda</taxon>
        <taxon>Crustacea</taxon>
        <taxon>Multicrustacea</taxon>
        <taxon>Malacostraca</taxon>
        <taxon>Eumalacostraca</taxon>
        <taxon>Eucarida</taxon>
        <taxon>Decapoda</taxon>
        <taxon>Pleocyemata</taxon>
        <taxon>Brachyura</taxon>
        <taxon>Eubrachyura</taxon>
        <taxon>Portunoidea</taxon>
        <taxon>Portunidae</taxon>
        <taxon>Portuninae</taxon>
        <taxon>Portunus</taxon>
    </lineage>
</organism>
<proteinExistence type="predicted"/>
<accession>A0A5B7HML7</accession>
<keyword evidence="2" id="KW-1185">Reference proteome</keyword>
<protein>
    <submittedName>
        <fullName evidence="1">Uncharacterized protein</fullName>
    </submittedName>
</protein>
<dbReference type="Proteomes" id="UP000324222">
    <property type="component" value="Unassembled WGS sequence"/>
</dbReference>
<gene>
    <name evidence="1" type="ORF">E2C01_068521</name>
</gene>
<name>A0A5B7HML7_PORTR</name>